<dbReference type="Proteomes" id="UP001239111">
    <property type="component" value="Chromosome 3"/>
</dbReference>
<organism evidence="1 2">
    <name type="scientific">Eretmocerus hayati</name>
    <dbReference type="NCBI Taxonomy" id="131215"/>
    <lineage>
        <taxon>Eukaryota</taxon>
        <taxon>Metazoa</taxon>
        <taxon>Ecdysozoa</taxon>
        <taxon>Arthropoda</taxon>
        <taxon>Hexapoda</taxon>
        <taxon>Insecta</taxon>
        <taxon>Pterygota</taxon>
        <taxon>Neoptera</taxon>
        <taxon>Endopterygota</taxon>
        <taxon>Hymenoptera</taxon>
        <taxon>Apocrita</taxon>
        <taxon>Proctotrupomorpha</taxon>
        <taxon>Chalcidoidea</taxon>
        <taxon>Aphelinidae</taxon>
        <taxon>Aphelininae</taxon>
        <taxon>Eretmocerus</taxon>
    </lineage>
</organism>
<gene>
    <name evidence="1" type="ORF">QAD02_005221</name>
</gene>
<reference evidence="1" key="1">
    <citation type="submission" date="2023-04" db="EMBL/GenBank/DDBJ databases">
        <title>A chromosome-level genome assembly of the parasitoid wasp Eretmocerus hayati.</title>
        <authorList>
            <person name="Zhong Y."/>
            <person name="Liu S."/>
            <person name="Liu Y."/>
        </authorList>
    </citation>
    <scope>NUCLEOTIDE SEQUENCE</scope>
    <source>
        <strain evidence="1">ZJU_SS_LIU_2023</strain>
    </source>
</reference>
<evidence type="ECO:0000313" key="2">
    <source>
        <dbReference type="Proteomes" id="UP001239111"/>
    </source>
</evidence>
<proteinExistence type="predicted"/>
<accession>A0ACC2NRS5</accession>
<dbReference type="EMBL" id="CM056743">
    <property type="protein sequence ID" value="KAJ8673959.1"/>
    <property type="molecule type" value="Genomic_DNA"/>
</dbReference>
<name>A0ACC2NRS5_9HYME</name>
<keyword evidence="2" id="KW-1185">Reference proteome</keyword>
<evidence type="ECO:0000313" key="1">
    <source>
        <dbReference type="EMBL" id="KAJ8673959.1"/>
    </source>
</evidence>
<comment type="caution">
    <text evidence="1">The sequence shown here is derived from an EMBL/GenBank/DDBJ whole genome shotgun (WGS) entry which is preliminary data.</text>
</comment>
<sequence>MCGVIINYYDFTMKVLNWVLNILGISSPPSTEYEKIRDGAIENHTSWTYLNSDECGSSVSSRIVGGKAATIGQFPWMARLGYIEGGSTLTFQCGGSVISERYIVTAAHCVAVPSSMKLTLVRLGEHDTETNPDCNGSFCNDPYVDVNISKALKHENYNRYRLFHDIALLRLSRKVNFTNFVKPICLLKSELLKRTFTGQRALTAGWGIYNITAWQKSTVLQQVMLPVLGHKTCASTYGSHIKKGQMCAGGEIGRDSCAGDSGGPLMYQESFSHRYYLIGVVSYGPSACGAQNVPAIYTRVSEYVLWILNNISP</sequence>
<protein>
    <submittedName>
        <fullName evidence="1">Uncharacterized protein</fullName>
    </submittedName>
</protein>